<dbReference type="PANTHER" id="PTHR43133:SF46">
    <property type="entry name" value="RNA POLYMERASE SIGMA-70 FACTOR ECF SUBFAMILY"/>
    <property type="match status" value="1"/>
</dbReference>
<dbReference type="Pfam" id="PF04542">
    <property type="entry name" value="Sigma70_r2"/>
    <property type="match status" value="1"/>
</dbReference>
<dbReference type="Proteomes" id="UP000306918">
    <property type="component" value="Unassembled WGS sequence"/>
</dbReference>
<dbReference type="InterPro" id="IPR014284">
    <property type="entry name" value="RNA_pol_sigma-70_dom"/>
</dbReference>
<keyword evidence="2" id="KW-0805">Transcription regulation</keyword>
<dbReference type="GO" id="GO:0016987">
    <property type="term" value="F:sigma factor activity"/>
    <property type="evidence" value="ECO:0007669"/>
    <property type="project" value="UniProtKB-KW"/>
</dbReference>
<evidence type="ECO:0000313" key="7">
    <source>
        <dbReference type="EMBL" id="THU30363.1"/>
    </source>
</evidence>
<evidence type="ECO:0000256" key="1">
    <source>
        <dbReference type="ARBA" id="ARBA00010641"/>
    </source>
</evidence>
<dbReference type="GO" id="GO:0006352">
    <property type="term" value="P:DNA-templated transcription initiation"/>
    <property type="evidence" value="ECO:0007669"/>
    <property type="project" value="InterPro"/>
</dbReference>
<evidence type="ECO:0000256" key="4">
    <source>
        <dbReference type="ARBA" id="ARBA00023163"/>
    </source>
</evidence>
<dbReference type="InterPro" id="IPR013325">
    <property type="entry name" value="RNA_pol_sigma_r2"/>
</dbReference>
<evidence type="ECO:0000259" key="6">
    <source>
        <dbReference type="Pfam" id="PF08281"/>
    </source>
</evidence>
<dbReference type="InterPro" id="IPR013324">
    <property type="entry name" value="RNA_pol_sigma_r3/r4-like"/>
</dbReference>
<feature type="domain" description="RNA polymerase sigma-70 region 2" evidence="5">
    <location>
        <begin position="37"/>
        <end position="103"/>
    </location>
</feature>
<dbReference type="NCBIfam" id="TIGR02937">
    <property type="entry name" value="sigma70-ECF"/>
    <property type="match status" value="1"/>
</dbReference>
<dbReference type="NCBIfam" id="TIGR02985">
    <property type="entry name" value="Sig70_bacteroi1"/>
    <property type="match status" value="1"/>
</dbReference>
<dbReference type="Pfam" id="PF08281">
    <property type="entry name" value="Sigma70_r4_2"/>
    <property type="match status" value="1"/>
</dbReference>
<gene>
    <name evidence="7" type="ORF">FAM09_29850</name>
</gene>
<accession>A0A4S8H6U9</accession>
<dbReference type="EMBL" id="STFF01000016">
    <property type="protein sequence ID" value="THU30363.1"/>
    <property type="molecule type" value="Genomic_DNA"/>
</dbReference>
<keyword evidence="8" id="KW-1185">Reference proteome</keyword>
<dbReference type="AlphaFoldDB" id="A0A4S8H6U9"/>
<organism evidence="7 8">
    <name type="scientific">Niastella caeni</name>
    <dbReference type="NCBI Taxonomy" id="2569763"/>
    <lineage>
        <taxon>Bacteria</taxon>
        <taxon>Pseudomonadati</taxon>
        <taxon>Bacteroidota</taxon>
        <taxon>Chitinophagia</taxon>
        <taxon>Chitinophagales</taxon>
        <taxon>Chitinophagaceae</taxon>
        <taxon>Niastella</taxon>
    </lineage>
</organism>
<dbReference type="InterPro" id="IPR036388">
    <property type="entry name" value="WH-like_DNA-bd_sf"/>
</dbReference>
<dbReference type="PANTHER" id="PTHR43133">
    <property type="entry name" value="RNA POLYMERASE ECF-TYPE SIGMA FACTO"/>
    <property type="match status" value="1"/>
</dbReference>
<dbReference type="SUPFAM" id="SSF88659">
    <property type="entry name" value="Sigma3 and sigma4 domains of RNA polymerase sigma factors"/>
    <property type="match status" value="1"/>
</dbReference>
<proteinExistence type="inferred from homology"/>
<dbReference type="InterPro" id="IPR013249">
    <property type="entry name" value="RNA_pol_sigma70_r4_t2"/>
</dbReference>
<dbReference type="GO" id="GO:0003677">
    <property type="term" value="F:DNA binding"/>
    <property type="evidence" value="ECO:0007669"/>
    <property type="project" value="InterPro"/>
</dbReference>
<dbReference type="InterPro" id="IPR007627">
    <property type="entry name" value="RNA_pol_sigma70_r2"/>
</dbReference>
<dbReference type="InterPro" id="IPR014327">
    <property type="entry name" value="RNA_pol_sigma70_bacteroid"/>
</dbReference>
<sequence length="205" mass="23886">MENLFCLAADNKNAVSYNEKILFSQVAEGNEYAFGKLFNLFLPKLYPFILKLTRSEAAVQEIIQETFIRVWLNRDKLEEINNPGGWLYKVASNECYSYMRKNALNNKFSYAIASALEPVQQTEEDLDLKELNRLIHDAVNELPEQRKRIYQMSRNQGKSIPEIASELRLSTNTVKNALVTALKFIRKYLDKYDVILSIIFLLYRI</sequence>
<comment type="similarity">
    <text evidence="1">Belongs to the sigma-70 factor family. ECF subfamily.</text>
</comment>
<evidence type="ECO:0000259" key="5">
    <source>
        <dbReference type="Pfam" id="PF04542"/>
    </source>
</evidence>
<evidence type="ECO:0000256" key="3">
    <source>
        <dbReference type="ARBA" id="ARBA00023082"/>
    </source>
</evidence>
<dbReference type="Gene3D" id="1.10.10.10">
    <property type="entry name" value="Winged helix-like DNA-binding domain superfamily/Winged helix DNA-binding domain"/>
    <property type="match status" value="1"/>
</dbReference>
<comment type="caution">
    <text evidence="7">The sequence shown here is derived from an EMBL/GenBank/DDBJ whole genome shotgun (WGS) entry which is preliminary data.</text>
</comment>
<evidence type="ECO:0000313" key="8">
    <source>
        <dbReference type="Proteomes" id="UP000306918"/>
    </source>
</evidence>
<dbReference type="OrthoDB" id="799938at2"/>
<reference evidence="7 8" key="1">
    <citation type="submission" date="2019-04" db="EMBL/GenBank/DDBJ databases">
        <title>Niastella caeni sp. nov., isolated from activated sludge.</title>
        <authorList>
            <person name="Sheng M."/>
        </authorList>
    </citation>
    <scope>NUCLEOTIDE SEQUENCE [LARGE SCALE GENOMIC DNA]</scope>
    <source>
        <strain evidence="7 8">HX-2-15</strain>
    </source>
</reference>
<feature type="domain" description="RNA polymerase sigma factor 70 region 4 type 2" evidence="6">
    <location>
        <begin position="133"/>
        <end position="184"/>
    </location>
</feature>
<name>A0A4S8H6U9_9BACT</name>
<evidence type="ECO:0000256" key="2">
    <source>
        <dbReference type="ARBA" id="ARBA00023015"/>
    </source>
</evidence>
<dbReference type="InterPro" id="IPR039425">
    <property type="entry name" value="RNA_pol_sigma-70-like"/>
</dbReference>
<dbReference type="Gene3D" id="1.10.1740.10">
    <property type="match status" value="1"/>
</dbReference>
<dbReference type="SUPFAM" id="SSF88946">
    <property type="entry name" value="Sigma2 domain of RNA polymerase sigma factors"/>
    <property type="match status" value="1"/>
</dbReference>
<keyword evidence="4" id="KW-0804">Transcription</keyword>
<keyword evidence="3" id="KW-0731">Sigma factor</keyword>
<protein>
    <submittedName>
        <fullName evidence="7">RNA polymerase sigma-70 factor</fullName>
    </submittedName>
</protein>